<accession>A0AA95SWB7</accession>
<keyword evidence="3" id="KW-0808">Transferase</keyword>
<keyword evidence="3" id="KW-0418">Kinase</keyword>
<sequence length="373" mass="39700">METAAMPPRTSLLRQIGRGALICLGLGLAAAVLAVLGRLQWDHAASIAQLNATFWSMGLLQLCIYAAMLLLTALGQHRLPARGWRRWTGLGALVLANTAVGWALFVAGFCPGQRLLGVEPVLHQCRSGVFPADWVPVMLARQLQFALLFVGLSECLARSRNAAAALHAAGLRRLRLAAELDAAQAQLLQAQIEPHFLFNTLANVRRLLRTEPAAAATMLADLLRYLEQALPQLREQDQTLASEAELVRAYLAVQGVRMGARLRYEIAVPAGLAQARVPAMLLLTLVENALKHGLQPLAEGGLIQIGASQAEGVLTLTVADTGRGMGEGSGHGMGLANIRARLRALYGARAGLSLRLNEPRGLCATVTLPGVGA</sequence>
<evidence type="ECO:0000313" key="3">
    <source>
        <dbReference type="EMBL" id="WIT12049.1"/>
    </source>
</evidence>
<dbReference type="PANTHER" id="PTHR34220:SF9">
    <property type="entry name" value="SIGNAL TRANSDUCTION HISTIDINE KINASE INTERNAL REGION DOMAIN-CONTAINING PROTEIN"/>
    <property type="match status" value="1"/>
</dbReference>
<evidence type="ECO:0000259" key="2">
    <source>
        <dbReference type="SMART" id="SM00387"/>
    </source>
</evidence>
<dbReference type="InterPro" id="IPR010559">
    <property type="entry name" value="Sig_transdc_His_kin_internal"/>
</dbReference>
<evidence type="ECO:0000256" key="1">
    <source>
        <dbReference type="SAM" id="Phobius"/>
    </source>
</evidence>
<feature type="transmembrane region" description="Helical" evidence="1">
    <location>
        <begin position="21"/>
        <end position="41"/>
    </location>
</feature>
<dbReference type="PANTHER" id="PTHR34220">
    <property type="entry name" value="SENSOR HISTIDINE KINASE YPDA"/>
    <property type="match status" value="1"/>
</dbReference>
<dbReference type="SMART" id="SM00387">
    <property type="entry name" value="HATPase_c"/>
    <property type="match status" value="1"/>
</dbReference>
<dbReference type="InterPro" id="IPR036890">
    <property type="entry name" value="HATPase_C_sf"/>
</dbReference>
<dbReference type="Proteomes" id="UP001177769">
    <property type="component" value="Chromosome"/>
</dbReference>
<feature type="transmembrane region" description="Helical" evidence="1">
    <location>
        <begin position="53"/>
        <end position="75"/>
    </location>
</feature>
<dbReference type="Pfam" id="PF06580">
    <property type="entry name" value="His_kinase"/>
    <property type="match status" value="1"/>
</dbReference>
<keyword evidence="1" id="KW-0472">Membrane</keyword>
<feature type="domain" description="Histidine kinase/HSP90-like ATPase" evidence="2">
    <location>
        <begin position="277"/>
        <end position="372"/>
    </location>
</feature>
<reference evidence="3" key="1">
    <citation type="submission" date="2023-01" db="EMBL/GenBank/DDBJ databases">
        <title>Whole genome sequence of Paucibacter sp. S2-9 isolated from pond sediment.</title>
        <authorList>
            <person name="Jung J.Y."/>
        </authorList>
    </citation>
    <scope>NUCLEOTIDE SEQUENCE</scope>
    <source>
        <strain evidence="3">S2-9</strain>
    </source>
</reference>
<dbReference type="Pfam" id="PF02518">
    <property type="entry name" value="HATPase_c"/>
    <property type="match status" value="1"/>
</dbReference>
<gene>
    <name evidence="3" type="ORF">PFX98_00155</name>
</gene>
<dbReference type="KEGG" id="pais:PFX98_00155"/>
<dbReference type="SUPFAM" id="SSF55874">
    <property type="entry name" value="ATPase domain of HSP90 chaperone/DNA topoisomerase II/histidine kinase"/>
    <property type="match status" value="1"/>
</dbReference>
<keyword evidence="4" id="KW-1185">Reference proteome</keyword>
<dbReference type="RefSeq" id="WP_285233139.1">
    <property type="nucleotide sequence ID" value="NZ_CP116346.1"/>
</dbReference>
<dbReference type="InterPro" id="IPR050640">
    <property type="entry name" value="Bact_2-comp_sensor_kinase"/>
</dbReference>
<dbReference type="Gene3D" id="3.30.565.10">
    <property type="entry name" value="Histidine kinase-like ATPase, C-terminal domain"/>
    <property type="match status" value="1"/>
</dbReference>
<feature type="transmembrane region" description="Helical" evidence="1">
    <location>
        <begin position="87"/>
        <end position="109"/>
    </location>
</feature>
<keyword evidence="1" id="KW-0812">Transmembrane</keyword>
<dbReference type="GO" id="GO:0000155">
    <property type="term" value="F:phosphorelay sensor kinase activity"/>
    <property type="evidence" value="ECO:0007669"/>
    <property type="project" value="InterPro"/>
</dbReference>
<dbReference type="InterPro" id="IPR003594">
    <property type="entry name" value="HATPase_dom"/>
</dbReference>
<dbReference type="GO" id="GO:0016020">
    <property type="term" value="C:membrane"/>
    <property type="evidence" value="ECO:0007669"/>
    <property type="project" value="InterPro"/>
</dbReference>
<name>A0AA95SWB7_9BURK</name>
<dbReference type="EMBL" id="CP116346">
    <property type="protein sequence ID" value="WIT12049.1"/>
    <property type="molecule type" value="Genomic_DNA"/>
</dbReference>
<dbReference type="AlphaFoldDB" id="A0AA95SWB7"/>
<protein>
    <submittedName>
        <fullName evidence="3">Histidine kinase</fullName>
    </submittedName>
</protein>
<keyword evidence="1" id="KW-1133">Transmembrane helix</keyword>
<proteinExistence type="predicted"/>
<evidence type="ECO:0000313" key="4">
    <source>
        <dbReference type="Proteomes" id="UP001177769"/>
    </source>
</evidence>
<organism evidence="3 4">
    <name type="scientific">Paucibacter sediminis</name>
    <dbReference type="NCBI Taxonomy" id="3019553"/>
    <lineage>
        <taxon>Bacteria</taxon>
        <taxon>Pseudomonadati</taxon>
        <taxon>Pseudomonadota</taxon>
        <taxon>Betaproteobacteria</taxon>
        <taxon>Burkholderiales</taxon>
        <taxon>Sphaerotilaceae</taxon>
        <taxon>Roseateles</taxon>
    </lineage>
</organism>